<dbReference type="RefSeq" id="WP_044665148.1">
    <property type="nucleotide sequence ID" value="NZ_CDRZ01000233.1"/>
</dbReference>
<gene>
    <name evidence="2" type="ORF">SSCH_370022</name>
</gene>
<dbReference type="Pfam" id="PF06304">
    <property type="entry name" value="DUF1048"/>
    <property type="match status" value="1"/>
</dbReference>
<keyword evidence="1" id="KW-0812">Transmembrane</keyword>
<dbReference type="Gene3D" id="1.10.1900.10">
    <property type="entry name" value="c-terminal domain of poly(a) binding protein"/>
    <property type="match status" value="1"/>
</dbReference>
<evidence type="ECO:0000313" key="3">
    <source>
        <dbReference type="Proteomes" id="UP000046155"/>
    </source>
</evidence>
<evidence type="ECO:0000256" key="1">
    <source>
        <dbReference type="SAM" id="Phobius"/>
    </source>
</evidence>
<dbReference type="PANTHER" id="PTHR41307:SF1">
    <property type="entry name" value="MEMBRANE PROTEIN"/>
    <property type="match status" value="1"/>
</dbReference>
<keyword evidence="1" id="KW-1133">Transmembrane helix</keyword>
<dbReference type="OrthoDB" id="1655249at2"/>
<dbReference type="AlphaFoldDB" id="A0A0B7MEU9"/>
<dbReference type="EMBL" id="CDRZ01000233">
    <property type="protein sequence ID" value="CEO89124.1"/>
    <property type="molecule type" value="Genomic_DNA"/>
</dbReference>
<keyword evidence="1" id="KW-0472">Membrane</keyword>
<dbReference type="SUPFAM" id="SSF158560">
    <property type="entry name" value="BH3980-like"/>
    <property type="match status" value="1"/>
</dbReference>
<dbReference type="InterPro" id="IPR008316">
    <property type="entry name" value="UCP029876"/>
</dbReference>
<name>A0A0B7MEU9_9FIRM</name>
<dbReference type="Proteomes" id="UP000046155">
    <property type="component" value="Unassembled WGS sequence"/>
</dbReference>
<accession>A0A0B7MEU9</accession>
<proteinExistence type="predicted"/>
<feature type="transmembrane region" description="Helical" evidence="1">
    <location>
        <begin position="172"/>
        <end position="189"/>
    </location>
</feature>
<reference evidence="3" key="1">
    <citation type="submission" date="2015-01" db="EMBL/GenBank/DDBJ databases">
        <authorList>
            <person name="Manzoor Shahid"/>
            <person name="Zubair Saima"/>
        </authorList>
    </citation>
    <scope>NUCLEOTIDE SEQUENCE [LARGE SCALE GENOMIC DNA]</scope>
    <source>
        <strain evidence="3">Sp3</strain>
    </source>
</reference>
<feature type="transmembrane region" description="Helical" evidence="1">
    <location>
        <begin position="195"/>
        <end position="216"/>
    </location>
</feature>
<keyword evidence="3" id="KW-1185">Reference proteome</keyword>
<feature type="transmembrane region" description="Helical" evidence="1">
    <location>
        <begin position="130"/>
        <end position="151"/>
    </location>
</feature>
<sequence length="226" mass="26063">MSDLNELIKKNIELSEKLTPKNHEIYTDIDFYLMTSSLDELETEEILQEIIGMFLEAQQRGEDIEKVIGEDYQSFCETIIESAQPKKFPWLKAFRYLEIVILVFGCLWVIDLISNYLSQMIINGRLILDYQVNLGFLLVAAINTLAAVLIVNYIGKKSFKLRKDKDRIKNKLILVVAFIGIVVLDVLVMQNTESYVLFSLKVYYMAAVIIGLYLPVKVFNKNFAKL</sequence>
<feature type="transmembrane region" description="Helical" evidence="1">
    <location>
        <begin position="96"/>
        <end position="118"/>
    </location>
</feature>
<dbReference type="PANTHER" id="PTHR41307">
    <property type="entry name" value="MEMBRANE PROTEIN-RELATED"/>
    <property type="match status" value="1"/>
</dbReference>
<organism evidence="2 3">
    <name type="scientific">Syntrophaceticus schinkii</name>
    <dbReference type="NCBI Taxonomy" id="499207"/>
    <lineage>
        <taxon>Bacteria</taxon>
        <taxon>Bacillati</taxon>
        <taxon>Bacillota</taxon>
        <taxon>Clostridia</taxon>
        <taxon>Thermoanaerobacterales</taxon>
        <taxon>Thermoanaerobacterales Family III. Incertae Sedis</taxon>
        <taxon>Syntrophaceticus</taxon>
    </lineage>
</organism>
<protein>
    <submittedName>
        <fullName evidence="2">Membrane protein</fullName>
    </submittedName>
</protein>
<evidence type="ECO:0000313" key="2">
    <source>
        <dbReference type="EMBL" id="CEO89124.1"/>
    </source>
</evidence>